<keyword evidence="8" id="KW-1185">Reference proteome</keyword>
<feature type="transmembrane region" description="Helical" evidence="6">
    <location>
        <begin position="256"/>
        <end position="279"/>
    </location>
</feature>
<evidence type="ECO:0000256" key="1">
    <source>
        <dbReference type="ARBA" id="ARBA00004141"/>
    </source>
</evidence>
<feature type="transmembrane region" description="Helical" evidence="6">
    <location>
        <begin position="323"/>
        <end position="345"/>
    </location>
</feature>
<comment type="caution">
    <text evidence="7">The sequence shown here is derived from an EMBL/GenBank/DDBJ whole genome shotgun (WGS) entry which is preliminary data.</text>
</comment>
<evidence type="ECO:0000256" key="2">
    <source>
        <dbReference type="ARBA" id="ARBA00006840"/>
    </source>
</evidence>
<sequence length="556" mass="62804">MFRVCNCLFIILNIFSLLFALVSIIYTLHFHINGASDCQRTLKTPLMVVGILFSVVSLVGLIGTLCKVTFLLGIYSFIAFLWIVGLIAFTFFVLLVTRDGDHSHWLKGQFANGRNWNNIQSCMVYTHACSSLGTNADLLAQDFYKRKLFPIESGCCKPPIYCGFEYKNATFWVMPESGPEVPDSDCTTWSNEQDKLCYGCKSCKVGVLASIRSQWRAFSELMCVQIVLVNIIYCISCCTRKNIQSDNSVYYRVNTILAIFNCVTLLTGLVIMGLGLYIFARGGATGCDKALQNPLIIVGAAITAISLLGLIGSCCRVNFALTLYSILLFLLLLCLIGFAVFAILVTNESVGKAFSKTKIMDFHNWLRDNLADQKHWNDMKSCAVQTKICQDNNHKKLSDIQSGCCQPPVSCGFESNNATFWNRPKTRVAVKYSGDCIAWSNQQDTLCFNCESCKAAYVVTSRKEWGQLAIANTCFIAFTIIFYSIACCARSNNKKDSHHRYRGKATWFCFWQVVVRKQFLDNQTRFYLFSLKPRPQTQYLLRDGFDLLYFRNCFPL</sequence>
<feature type="transmembrane region" description="Helical" evidence="6">
    <location>
        <begin position="72"/>
        <end position="96"/>
    </location>
</feature>
<evidence type="ECO:0000256" key="4">
    <source>
        <dbReference type="ARBA" id="ARBA00022989"/>
    </source>
</evidence>
<evidence type="ECO:0000313" key="8">
    <source>
        <dbReference type="Proteomes" id="UP000657918"/>
    </source>
</evidence>
<organism evidence="7 8">
    <name type="scientific">Salix dunnii</name>
    <dbReference type="NCBI Taxonomy" id="1413687"/>
    <lineage>
        <taxon>Eukaryota</taxon>
        <taxon>Viridiplantae</taxon>
        <taxon>Streptophyta</taxon>
        <taxon>Embryophyta</taxon>
        <taxon>Tracheophyta</taxon>
        <taxon>Spermatophyta</taxon>
        <taxon>Magnoliopsida</taxon>
        <taxon>eudicotyledons</taxon>
        <taxon>Gunneridae</taxon>
        <taxon>Pentapetalae</taxon>
        <taxon>rosids</taxon>
        <taxon>fabids</taxon>
        <taxon>Malpighiales</taxon>
        <taxon>Salicaceae</taxon>
        <taxon>Saliceae</taxon>
        <taxon>Salix</taxon>
    </lineage>
</organism>
<name>A0A835JE25_9ROSI</name>
<dbReference type="InterPro" id="IPR044991">
    <property type="entry name" value="TET_plant"/>
</dbReference>
<keyword evidence="5 6" id="KW-0472">Membrane</keyword>
<dbReference type="OrthoDB" id="672773at2759"/>
<feature type="transmembrane region" description="Helical" evidence="6">
    <location>
        <begin position="46"/>
        <end position="65"/>
    </location>
</feature>
<dbReference type="GO" id="GO:0009734">
    <property type="term" value="P:auxin-activated signaling pathway"/>
    <property type="evidence" value="ECO:0007669"/>
    <property type="project" value="InterPro"/>
</dbReference>
<dbReference type="Proteomes" id="UP000657918">
    <property type="component" value="Unassembled WGS sequence"/>
</dbReference>
<keyword evidence="3 6" id="KW-0812">Transmembrane</keyword>
<dbReference type="Pfam" id="PF00335">
    <property type="entry name" value="Tetraspanin"/>
    <property type="match status" value="2"/>
</dbReference>
<protein>
    <submittedName>
        <fullName evidence="7">Uncharacterized protein</fullName>
    </submittedName>
</protein>
<evidence type="ECO:0000313" key="7">
    <source>
        <dbReference type="EMBL" id="KAF9667691.1"/>
    </source>
</evidence>
<keyword evidence="4 6" id="KW-1133">Transmembrane helix</keyword>
<feature type="transmembrane region" description="Helical" evidence="6">
    <location>
        <begin position="468"/>
        <end position="489"/>
    </location>
</feature>
<feature type="transmembrane region" description="Helical" evidence="6">
    <location>
        <begin position="291"/>
        <end position="311"/>
    </location>
</feature>
<reference evidence="7 8" key="1">
    <citation type="submission" date="2020-10" db="EMBL/GenBank/DDBJ databases">
        <title>Plant Genome Project.</title>
        <authorList>
            <person name="Zhang R.-G."/>
        </authorList>
    </citation>
    <scope>NUCLEOTIDE SEQUENCE [LARGE SCALE GENOMIC DNA]</scope>
    <source>
        <strain evidence="7">FAFU-HL-1</strain>
        <tissue evidence="7">Leaf</tissue>
    </source>
</reference>
<feature type="transmembrane region" description="Helical" evidence="6">
    <location>
        <begin position="7"/>
        <end position="26"/>
    </location>
</feature>
<dbReference type="GO" id="GO:0016020">
    <property type="term" value="C:membrane"/>
    <property type="evidence" value="ECO:0007669"/>
    <property type="project" value="UniProtKB-SubCell"/>
</dbReference>
<feature type="transmembrane region" description="Helical" evidence="6">
    <location>
        <begin position="217"/>
        <end position="235"/>
    </location>
</feature>
<evidence type="ECO:0000256" key="5">
    <source>
        <dbReference type="ARBA" id="ARBA00023136"/>
    </source>
</evidence>
<gene>
    <name evidence="7" type="ORF">SADUNF_Sadunf15G0050000</name>
</gene>
<dbReference type="InterPro" id="IPR018499">
    <property type="entry name" value="Tetraspanin/Peripherin"/>
</dbReference>
<dbReference type="PRINTS" id="PR00259">
    <property type="entry name" value="TMFOUR"/>
</dbReference>
<dbReference type="EMBL" id="JADGMS010000015">
    <property type="protein sequence ID" value="KAF9667691.1"/>
    <property type="molecule type" value="Genomic_DNA"/>
</dbReference>
<evidence type="ECO:0000256" key="6">
    <source>
        <dbReference type="SAM" id="Phobius"/>
    </source>
</evidence>
<comment type="similarity">
    <text evidence="2">Belongs to the tetraspanin (TM4SF) family.</text>
</comment>
<dbReference type="PANTHER" id="PTHR32191">
    <property type="entry name" value="TETRASPANIN-8-RELATED"/>
    <property type="match status" value="1"/>
</dbReference>
<evidence type="ECO:0000256" key="3">
    <source>
        <dbReference type="ARBA" id="ARBA00022692"/>
    </source>
</evidence>
<dbReference type="AlphaFoldDB" id="A0A835JE25"/>
<accession>A0A835JE25</accession>
<comment type="subcellular location">
    <subcellularLocation>
        <location evidence="1">Membrane</location>
        <topology evidence="1">Multi-pass membrane protein</topology>
    </subcellularLocation>
</comment>
<proteinExistence type="inferred from homology"/>